<feature type="domain" description="Smad anchor for receptor activation-like C-terminal" evidence="1">
    <location>
        <begin position="1"/>
        <end position="82"/>
    </location>
</feature>
<evidence type="ECO:0000313" key="3">
    <source>
        <dbReference type="Proteomes" id="UP000522663"/>
    </source>
</evidence>
<name>A0A7K9YSD3_9GALL</name>
<dbReference type="GO" id="GO:0031901">
    <property type="term" value="C:early endosome membrane"/>
    <property type="evidence" value="ECO:0007669"/>
    <property type="project" value="TreeGrafter"/>
</dbReference>
<dbReference type="InterPro" id="IPR022557">
    <property type="entry name" value="SARA-like_C"/>
</dbReference>
<dbReference type="OrthoDB" id="5872154at2759"/>
<dbReference type="PANTHER" id="PTHR46319">
    <property type="entry name" value="ZINC FINGER FYVE DOMAIN-CONTAINING PROTEIN"/>
    <property type="match status" value="1"/>
</dbReference>
<dbReference type="PANTHER" id="PTHR46319:SF1">
    <property type="entry name" value="ZINC FINGER FYVE DOMAIN-CONTAINING PROTEIN 16"/>
    <property type="match status" value="1"/>
</dbReference>
<gene>
    <name evidence="2" type="primary">Zfyve16_0</name>
    <name evidence="2" type="ORF">ODOGUJ_R00955</name>
</gene>
<dbReference type="Gene3D" id="3.30.1360.220">
    <property type="entry name" value="Domain of unknown function (DUF3480), N-terminal subdomain"/>
    <property type="match status" value="1"/>
</dbReference>
<dbReference type="GO" id="GO:0016197">
    <property type="term" value="P:endosomal transport"/>
    <property type="evidence" value="ECO:0007669"/>
    <property type="project" value="TreeGrafter"/>
</dbReference>
<proteinExistence type="predicted"/>
<comment type="caution">
    <text evidence="2">The sequence shown here is derived from an EMBL/GenBank/DDBJ whole genome shotgun (WGS) entry which is preliminary data.</text>
</comment>
<sequence>VTGASFVVFNGALKTSSGFLAKSSIVEDGLMVQITPETMESLRQALRDKKDFKITCGKVDGEGLKEYVDICWVEDEGKTNKG</sequence>
<dbReference type="Proteomes" id="UP000522663">
    <property type="component" value="Unassembled WGS sequence"/>
</dbReference>
<accession>A0A7K9YSD3</accession>
<protein>
    <submittedName>
        <fullName evidence="2">ZFY16 protein</fullName>
    </submittedName>
</protein>
<evidence type="ECO:0000259" key="1">
    <source>
        <dbReference type="SMART" id="SM01421"/>
    </source>
</evidence>
<evidence type="ECO:0000313" key="2">
    <source>
        <dbReference type="EMBL" id="NXJ12985.1"/>
    </source>
</evidence>
<dbReference type="AlphaFoldDB" id="A0A7K9YSD3"/>
<keyword evidence="3" id="KW-1185">Reference proteome</keyword>
<dbReference type="GO" id="GO:0006622">
    <property type="term" value="P:protein targeting to lysosome"/>
    <property type="evidence" value="ECO:0007669"/>
    <property type="project" value="TreeGrafter"/>
</dbReference>
<feature type="non-terminal residue" evidence="2">
    <location>
        <position position="82"/>
    </location>
</feature>
<organism evidence="2 3">
    <name type="scientific">Odontophorus gujanensis</name>
    <name type="common">marbled wood quail</name>
    <dbReference type="NCBI Taxonomy" id="886794"/>
    <lineage>
        <taxon>Eukaryota</taxon>
        <taxon>Metazoa</taxon>
        <taxon>Chordata</taxon>
        <taxon>Craniata</taxon>
        <taxon>Vertebrata</taxon>
        <taxon>Euteleostomi</taxon>
        <taxon>Archelosauria</taxon>
        <taxon>Archosauria</taxon>
        <taxon>Dinosauria</taxon>
        <taxon>Saurischia</taxon>
        <taxon>Theropoda</taxon>
        <taxon>Coelurosauria</taxon>
        <taxon>Aves</taxon>
        <taxon>Neognathae</taxon>
        <taxon>Galloanserae</taxon>
        <taxon>Galliformes</taxon>
        <taxon>Odontophoridae</taxon>
        <taxon>Odontophorus</taxon>
    </lineage>
</organism>
<feature type="non-terminal residue" evidence="2">
    <location>
        <position position="1"/>
    </location>
</feature>
<dbReference type="SMART" id="SM01421">
    <property type="entry name" value="DUF3480"/>
    <property type="match status" value="1"/>
</dbReference>
<dbReference type="Pfam" id="PF11979">
    <property type="entry name" value="SARA_C"/>
    <property type="match status" value="1"/>
</dbReference>
<reference evidence="2 3" key="1">
    <citation type="submission" date="2019-09" db="EMBL/GenBank/DDBJ databases">
        <title>Bird 10,000 Genomes (B10K) Project - Family phase.</title>
        <authorList>
            <person name="Zhang G."/>
        </authorList>
    </citation>
    <scope>NUCLEOTIDE SEQUENCE [LARGE SCALE GENOMIC DNA]</scope>
    <source>
        <strain evidence="2">B10K-DU-001-53</strain>
        <tissue evidence="2">Muscle</tissue>
    </source>
</reference>
<dbReference type="EMBL" id="VXAB01010396">
    <property type="protein sequence ID" value="NXJ12985.1"/>
    <property type="molecule type" value="Genomic_DNA"/>
</dbReference>